<dbReference type="Proteomes" id="UP000596351">
    <property type="component" value="Chromosome"/>
</dbReference>
<keyword evidence="3" id="KW-1185">Reference proteome</keyword>
<gene>
    <name evidence="2" type="ORF">D4A92_12835</name>
</gene>
<feature type="domain" description="Bacterial virulence" evidence="1">
    <location>
        <begin position="1"/>
        <end position="23"/>
    </location>
</feature>
<evidence type="ECO:0000259" key="1">
    <source>
        <dbReference type="Pfam" id="PF06057"/>
    </source>
</evidence>
<dbReference type="Pfam" id="PF06057">
    <property type="entry name" value="VirJ"/>
    <property type="match status" value="1"/>
</dbReference>
<protein>
    <recommendedName>
        <fullName evidence="1">Bacterial virulence domain-containing protein</fullName>
    </recommendedName>
</protein>
<organism evidence="2 3">
    <name type="scientific">Rhizobium rosettiformans</name>
    <dbReference type="NCBI Taxonomy" id="1368430"/>
    <lineage>
        <taxon>Bacteria</taxon>
        <taxon>Pseudomonadati</taxon>
        <taxon>Pseudomonadota</taxon>
        <taxon>Alphaproteobacteria</taxon>
        <taxon>Hyphomicrobiales</taxon>
        <taxon>Rhizobiaceae</taxon>
        <taxon>Rhizobium/Agrobacterium group</taxon>
        <taxon>Rhizobium</taxon>
    </lineage>
</organism>
<name>A0ABX7F1Q0_9HYPH</name>
<sequence length="27" mass="3057">MARPGGHHFDENYEMIADKILGRVMAP</sequence>
<dbReference type="EMBL" id="CP032405">
    <property type="protein sequence ID" value="QRF54038.1"/>
    <property type="molecule type" value="Genomic_DNA"/>
</dbReference>
<reference evidence="2 3" key="1">
    <citation type="submission" date="2018-09" db="EMBL/GenBank/DDBJ databases">
        <title>Rhizobium sp. MAE2-X.</title>
        <authorList>
            <person name="Lee Y."/>
            <person name="Jeon C.O."/>
        </authorList>
    </citation>
    <scope>NUCLEOTIDE SEQUENCE [LARGE SCALE GENOMIC DNA]</scope>
    <source>
        <strain evidence="2 3">MAE2-X</strain>
    </source>
</reference>
<dbReference type="InterPro" id="IPR010333">
    <property type="entry name" value="VirJ"/>
</dbReference>
<dbReference type="RefSeq" id="WP_203019950.1">
    <property type="nucleotide sequence ID" value="NZ_CP032405.1"/>
</dbReference>
<accession>A0ABX7F1Q0</accession>
<proteinExistence type="predicted"/>
<evidence type="ECO:0000313" key="2">
    <source>
        <dbReference type="EMBL" id="QRF54038.1"/>
    </source>
</evidence>
<evidence type="ECO:0000313" key="3">
    <source>
        <dbReference type="Proteomes" id="UP000596351"/>
    </source>
</evidence>